<feature type="region of interest" description="Disordered" evidence="1">
    <location>
        <begin position="1"/>
        <end position="25"/>
    </location>
</feature>
<dbReference type="Gramene" id="Psat03G0028300-T1">
    <property type="protein sequence ID" value="KAI5424003.1"/>
    <property type="gene ID" value="KIW84_030283"/>
</dbReference>
<dbReference type="InterPro" id="IPR036691">
    <property type="entry name" value="Endo/exonu/phosph_ase_sf"/>
</dbReference>
<gene>
    <name evidence="2" type="ORF">KIW84_030283</name>
</gene>
<dbReference type="SUPFAM" id="SSF56219">
    <property type="entry name" value="DNase I-like"/>
    <property type="match status" value="1"/>
</dbReference>
<keyword evidence="3" id="KW-1185">Reference proteome</keyword>
<evidence type="ECO:0000313" key="3">
    <source>
        <dbReference type="Proteomes" id="UP001058974"/>
    </source>
</evidence>
<proteinExistence type="predicted"/>
<dbReference type="Proteomes" id="UP001058974">
    <property type="component" value="Chromosome 3"/>
</dbReference>
<comment type="caution">
    <text evidence="2">The sequence shown here is derived from an EMBL/GenBank/DDBJ whole genome shotgun (WGS) entry which is preliminary data.</text>
</comment>
<organism evidence="2 3">
    <name type="scientific">Pisum sativum</name>
    <name type="common">Garden pea</name>
    <name type="synonym">Lathyrus oleraceus</name>
    <dbReference type="NCBI Taxonomy" id="3888"/>
    <lineage>
        <taxon>Eukaryota</taxon>
        <taxon>Viridiplantae</taxon>
        <taxon>Streptophyta</taxon>
        <taxon>Embryophyta</taxon>
        <taxon>Tracheophyta</taxon>
        <taxon>Spermatophyta</taxon>
        <taxon>Magnoliopsida</taxon>
        <taxon>eudicotyledons</taxon>
        <taxon>Gunneridae</taxon>
        <taxon>Pentapetalae</taxon>
        <taxon>rosids</taxon>
        <taxon>fabids</taxon>
        <taxon>Fabales</taxon>
        <taxon>Fabaceae</taxon>
        <taxon>Papilionoideae</taxon>
        <taxon>50 kb inversion clade</taxon>
        <taxon>NPAAA clade</taxon>
        <taxon>Hologalegina</taxon>
        <taxon>IRL clade</taxon>
        <taxon>Fabeae</taxon>
        <taxon>Lathyrus</taxon>
    </lineage>
</organism>
<dbReference type="EMBL" id="JAMSHJ010000003">
    <property type="protein sequence ID" value="KAI5424003.1"/>
    <property type="molecule type" value="Genomic_DNA"/>
</dbReference>
<evidence type="ECO:0000256" key="1">
    <source>
        <dbReference type="SAM" id="MobiDB-lite"/>
    </source>
</evidence>
<evidence type="ECO:0000313" key="2">
    <source>
        <dbReference type="EMBL" id="KAI5424003.1"/>
    </source>
</evidence>
<feature type="compositionally biased region" description="Basic and acidic residues" evidence="1">
    <location>
        <begin position="1"/>
        <end position="10"/>
    </location>
</feature>
<protein>
    <submittedName>
        <fullName evidence="2">Uncharacterized protein</fullName>
    </submittedName>
</protein>
<accession>A0A9D4XMG7</accession>
<sequence length="429" mass="48865">MEHNSRDNQEARTGGSSPHRTVIGDSAEQVGKFTSRHREQGISNEVEPFKEDAMCNKKVFLCGCEKVKGKCMESMLLVDGCEKENGPLGNIYDILVNMENIQDHGVKALDLVGRVLIPSDPLSIVPIRPSWLLVGSKIRKTKLIKEVGDDVNQRNSRIRKSLEDAPSKVWNMIKEMGIEGEEDDVVFEGIIRKMEARDRKKFKGKVDICFIQEPKILKVGDDLIMSIWGRDDFEWFAITARGRSRGIISIWRKDVITPKFSFRGDGYLGINCLWKGLNCYLVNIYSSCILLEKRNLWSNPLKVKSNFLVGEWLLGGDFNAIKINYSQILVNKFRFLMERLRWWNINVFGWMDLKIKEGVDLLNDIEDAMAYSSGAMSEEQLKSRREMIGVPLDEKIERLAKMQTVQQQAICALTQDMAGAKEAAQCQTS</sequence>
<reference evidence="2 3" key="1">
    <citation type="journal article" date="2022" name="Nat. Genet.">
        <title>Improved pea reference genome and pan-genome highlight genomic features and evolutionary characteristics.</title>
        <authorList>
            <person name="Yang T."/>
            <person name="Liu R."/>
            <person name="Luo Y."/>
            <person name="Hu S."/>
            <person name="Wang D."/>
            <person name="Wang C."/>
            <person name="Pandey M.K."/>
            <person name="Ge S."/>
            <person name="Xu Q."/>
            <person name="Li N."/>
            <person name="Li G."/>
            <person name="Huang Y."/>
            <person name="Saxena R.K."/>
            <person name="Ji Y."/>
            <person name="Li M."/>
            <person name="Yan X."/>
            <person name="He Y."/>
            <person name="Liu Y."/>
            <person name="Wang X."/>
            <person name="Xiang C."/>
            <person name="Varshney R.K."/>
            <person name="Ding H."/>
            <person name="Gao S."/>
            <person name="Zong X."/>
        </authorList>
    </citation>
    <scope>NUCLEOTIDE SEQUENCE [LARGE SCALE GENOMIC DNA]</scope>
    <source>
        <strain evidence="2 3">cv. Zhongwan 6</strain>
    </source>
</reference>
<name>A0A9D4XMG7_PEA</name>
<dbReference type="Gene3D" id="3.60.10.10">
    <property type="entry name" value="Endonuclease/exonuclease/phosphatase"/>
    <property type="match status" value="1"/>
</dbReference>
<dbReference type="AlphaFoldDB" id="A0A9D4XMG7"/>